<gene>
    <name evidence="16" type="primary">yadA_1</name>
    <name evidence="15" type="ORF">NCTC10767_01186</name>
    <name evidence="16" type="ORF">NCTC9081_00541</name>
</gene>
<dbReference type="InterPro" id="IPR045584">
    <property type="entry name" value="Pilin-like"/>
</dbReference>
<dbReference type="GO" id="GO:0009279">
    <property type="term" value="C:cell outer membrane"/>
    <property type="evidence" value="ECO:0007669"/>
    <property type="project" value="UniProtKB-SubCell"/>
</dbReference>
<dbReference type="RefSeq" id="WP_151313999.1">
    <property type="nucleotide sequence ID" value="NZ_JACCNR010000001.1"/>
</dbReference>
<keyword evidence="10" id="KW-0998">Cell outer membrane</keyword>
<evidence type="ECO:0000256" key="2">
    <source>
        <dbReference type="ARBA" id="ARBA00004442"/>
    </source>
</evidence>
<feature type="domain" description="Trimeric autotransporter adhesin YadA-like stalk" evidence="13">
    <location>
        <begin position="635"/>
        <end position="678"/>
    </location>
</feature>
<evidence type="ECO:0000313" key="17">
    <source>
        <dbReference type="Proteomes" id="UP000254647"/>
    </source>
</evidence>
<protein>
    <submittedName>
        <fullName evidence="16">Hemagluttinin family protein</fullName>
    </submittedName>
</protein>
<keyword evidence="4" id="KW-0813">Transport</keyword>
<feature type="domain" description="Trimeric autotransporter adhesin YadA-like stalk" evidence="13">
    <location>
        <begin position="1581"/>
        <end position="1604"/>
    </location>
</feature>
<dbReference type="Gene3D" id="1.20.5.2280">
    <property type="match status" value="1"/>
</dbReference>
<feature type="domain" description="Trimeric autotransporter adhesin YadA-like head" evidence="12">
    <location>
        <begin position="1225"/>
        <end position="1251"/>
    </location>
</feature>
<keyword evidence="6" id="KW-0812">Transmembrane</keyword>
<feature type="domain" description="Trimeric autotransporter adhesin YadA-like head" evidence="12">
    <location>
        <begin position="1537"/>
        <end position="1563"/>
    </location>
</feature>
<comment type="subcellular location">
    <subcellularLocation>
        <location evidence="2">Cell outer membrane</location>
    </subcellularLocation>
    <subcellularLocation>
        <location evidence="1">Cell surface</location>
    </subcellularLocation>
</comment>
<feature type="domain" description="ESPR" evidence="14">
    <location>
        <begin position="1"/>
        <end position="48"/>
    </location>
</feature>
<dbReference type="Pfam" id="PF05658">
    <property type="entry name" value="YadA_head"/>
    <property type="match status" value="12"/>
</dbReference>
<evidence type="ECO:0000259" key="14">
    <source>
        <dbReference type="Pfam" id="PF13018"/>
    </source>
</evidence>
<feature type="domain" description="Trimeric autotransporter adhesin YadA-like stalk" evidence="13">
    <location>
        <begin position="1063"/>
        <end position="1104"/>
    </location>
</feature>
<dbReference type="InterPro" id="IPR008635">
    <property type="entry name" value="Coiled_stalk_dom"/>
</dbReference>
<organism evidence="16 18">
    <name type="scientific">Escherichia coli</name>
    <dbReference type="NCBI Taxonomy" id="562"/>
    <lineage>
        <taxon>Bacteria</taxon>
        <taxon>Pseudomonadati</taxon>
        <taxon>Pseudomonadota</taxon>
        <taxon>Gammaproteobacteria</taxon>
        <taxon>Enterobacterales</taxon>
        <taxon>Enterobacteriaceae</taxon>
        <taxon>Escherichia</taxon>
    </lineage>
</organism>
<feature type="domain" description="Trimeric autotransporter adhesin YadA-like stalk" evidence="13">
    <location>
        <begin position="1634"/>
        <end position="1666"/>
    </location>
</feature>
<dbReference type="Proteomes" id="UP000254647">
    <property type="component" value="Unassembled WGS sequence"/>
</dbReference>
<dbReference type="Pfam" id="PF13018">
    <property type="entry name" value="ESPR"/>
    <property type="match status" value="1"/>
</dbReference>
<dbReference type="InterPro" id="IPR024973">
    <property type="entry name" value="ESPR"/>
</dbReference>
<dbReference type="Gene3D" id="6.10.250.2040">
    <property type="match status" value="1"/>
</dbReference>
<feature type="domain" description="Trimeric autotransporter adhesin YadA-like stalk" evidence="13">
    <location>
        <begin position="1324"/>
        <end position="1363"/>
    </location>
</feature>
<feature type="domain" description="Trimeric autotransporter adhesin YadA-like stalk" evidence="13">
    <location>
        <begin position="1153"/>
        <end position="1196"/>
    </location>
</feature>
<dbReference type="Gene3D" id="1.20.5.170">
    <property type="match status" value="11"/>
</dbReference>
<evidence type="ECO:0000259" key="12">
    <source>
        <dbReference type="Pfam" id="PF05658"/>
    </source>
</evidence>
<feature type="domain" description="Trimeric autotransporter adhesin YadA-like head" evidence="12">
    <location>
        <begin position="295"/>
        <end position="321"/>
    </location>
</feature>
<sequence length="1756" mass="175432">MNKIFKVIWNPATGSYTVASETAKSRGKKSGRSKLLISALVAGGLLSSFGAYAEVSLDGGTSAETTPLTNGWIAIGHDSIASSVVQSGAAAAIGYQARALGEGSTALGYQSLATGDRAMALGQMSKSSGNRAAALGSGANAAGDHSLALGGATNAQGEYSVAIGRAATTDSNYALSMGYMAKANGLYSLAMGAGSATSNDNAIAIGNKTQALGVNSTALGNASQASGESSIALGSTSEASEQNAIALGQGSIASKVNSIALGSNSLSSGENAIALGEGSAAGGSNSLAFGSQSRANGNDSVAIGVGAAAATDNSVAIGAGSTTDASNTVSVGNSATKRKIVNMAAGAISNTSTDAINGSQLYTISDSVAKRLGGGATVGSDGTVTAVSYALRSGTYNNVGDALSGIDNNTLQWNKTAGAFSANHGANATNKITNVAKGTVSATSTDVVNGSQLYDLQQDALLWNGTAFSAAHGTEATSKITNVTAGNLTAGSTDAVNGSQLKTTNDNVTTNTTNIATNTTNITNLTDAVNGLGDDSLLWNKAAGAFSAAHGTEATSKITNVTAGNLTTGSTDAVNGSQLKTTNDNVTTNTTNIATNTTNITNLTDAVNGLGDDSLLWNKAAGAFSAAHGTEATSKITNVTAGNLTAGSTDAVNGSQLKTTNDNVTTNTTNIATNTTNITNLTDAVNGLGDDSLLWNKTAGAFSAAHGTDATSKITNVKAGDLTAGSTDAVNGSQLKTTNDNVSTNTTNIATNTTNITNLTDAVNGLGDDSLLWNKTAGAFSAAHGTDATSKITNVKAGDLTAGSTDAVNGSQLKTTNDNVSTNTTNITNLTDSVGDLKDDSLLWNKAAGAFSAAHGTEATSKITNLLAGKISSNSTDAINGSQLYGVADSFTSYLGGGADISDTGVLSGPTYTIGGTDYTNVGDALAAINTSFSTSLGDALLWDATAGKFSAKHGINNAPSVITDVANGAVSSTSSDAINGSQLYGVSDYIADALGGNAVVNTDGSITTPTYAIAGGSYNNVGDALEAIDTTLDDALLWDTTANGGNGAFSAAHGKDKTASVITNVANGAVSATSSDAINGSQLYSTNKYIADALGGDAEVNADGTITAPTYTIANTDYNNVGEALDALDNNALLWDEDAGAYNASHDGNASKITNVAAGDLSTTSTDAVNGSQLNATNILVTQNSQMINQLAGNTSETYIEENGAGINYVRTNDTGLTFTDASAAGIGSTAVGYNTVAKGDSSVAMGYNSFAKGDSSVAIGQGSYSGVDTGIALGSSSVSSRVIVKGSRNTSVSEEGVVIGYDTTDGELLGALSIGDDGKYRQIINVADGSEAHDAVTVRQLQNAIGAVATTPTKYYHANSTAEDSLAVGEDSLAMGAKTIVNGNAGIGIGLNTLVLADAINGIAIGSNARANHADSIAMGNGSQTTRGAQTNYTAYNMDAPQNSVGEFSVGSEDGQRQITNVAAGSADTDAVNVGQLKVTDAQVSQNTQSITNLNTQVTNLDTRVTNIENGIGDIVTTGSTKYFKTNTDGADANAQGKDSVAIGSGSIAAADNSVALGTGSVADEENTISVGSSTNQRRITNVAAGVNATDAVNVSQLKSSEAGGVRYDTKADGSIDYSNITLGGGNSGTTRISNVSAGVNNNDAVNYAQLKQSVQETKQYTDQRMVEMDNKLSKTESKLSGGIASAMAMTGLPQAYTPGASMASIGGGTYNGESAVALGVSMVSANGRWVYKLQGSTNSQGEYSAALGAGIQW</sequence>
<feature type="domain" description="Trimeric autotransporter adhesin YadA-like head" evidence="12">
    <location>
        <begin position="113"/>
        <end position="139"/>
    </location>
</feature>
<accession>A0A376VV16</accession>
<feature type="domain" description="Trimeric autotransporter adhesin YadA-like head" evidence="12">
    <location>
        <begin position="1399"/>
        <end position="1425"/>
    </location>
</feature>
<evidence type="ECO:0000256" key="10">
    <source>
        <dbReference type="ARBA" id="ARBA00023237"/>
    </source>
</evidence>
<dbReference type="GO" id="GO:0009986">
    <property type="term" value="C:cell surface"/>
    <property type="evidence" value="ECO:0007669"/>
    <property type="project" value="UniProtKB-SubCell"/>
</dbReference>
<feature type="domain" description="Trimeric autotransporter adhesin YadA-like stalk" evidence="13">
    <location>
        <begin position="862"/>
        <end position="903"/>
    </location>
</feature>
<dbReference type="Gene3D" id="2.150.10.10">
    <property type="entry name" value="Serralysin-like metalloprotease, C-terminal"/>
    <property type="match status" value="4"/>
</dbReference>
<evidence type="ECO:0000256" key="1">
    <source>
        <dbReference type="ARBA" id="ARBA00004241"/>
    </source>
</evidence>
<dbReference type="EMBL" id="UFXW01000004">
    <property type="protein sequence ID" value="STC76729.1"/>
    <property type="molecule type" value="Genomic_DNA"/>
</dbReference>
<evidence type="ECO:0000256" key="9">
    <source>
        <dbReference type="ARBA" id="ARBA00023136"/>
    </source>
</evidence>
<dbReference type="InterPro" id="IPR011049">
    <property type="entry name" value="Serralysin-like_metalloprot_C"/>
</dbReference>
<dbReference type="InterPro" id="IPR008640">
    <property type="entry name" value="Adhesin_Head_dom"/>
</dbReference>
<evidence type="ECO:0000259" key="13">
    <source>
        <dbReference type="Pfam" id="PF05662"/>
    </source>
</evidence>
<dbReference type="GO" id="GO:0015031">
    <property type="term" value="P:protein transport"/>
    <property type="evidence" value="ECO:0007669"/>
    <property type="project" value="UniProtKB-KW"/>
</dbReference>
<feature type="domain" description="Trimeric autotransporter adhesin YadA-like stalk" evidence="13">
    <location>
        <begin position="791"/>
        <end position="834"/>
    </location>
</feature>
<feature type="domain" description="Trimeric autotransporter adhesin YadA-like head" evidence="12">
    <location>
        <begin position="91"/>
        <end position="111"/>
    </location>
</feature>
<evidence type="ECO:0000256" key="6">
    <source>
        <dbReference type="ARBA" id="ARBA00022692"/>
    </source>
</evidence>
<dbReference type="SUPFAM" id="SSF101967">
    <property type="entry name" value="Adhesin YadA, collagen-binding domain"/>
    <property type="match status" value="11"/>
</dbReference>
<feature type="domain" description="Trimeric autotransporter adhesin YadA-like head" evidence="12">
    <location>
        <begin position="268"/>
        <end position="293"/>
    </location>
</feature>
<feature type="domain" description="Trimeric autotransporter adhesin YadA-like stalk" evidence="13">
    <location>
        <begin position="1460"/>
        <end position="1500"/>
    </location>
</feature>
<feature type="domain" description="Trimeric autotransporter adhesin YadA-like stalk" evidence="13">
    <location>
        <begin position="963"/>
        <end position="1004"/>
    </location>
</feature>
<dbReference type="Pfam" id="PF05662">
    <property type="entry name" value="YadA_stalk"/>
    <property type="match status" value="15"/>
</dbReference>
<dbReference type="InterPro" id="IPR005594">
    <property type="entry name" value="YadA_C"/>
</dbReference>
<feature type="domain" description="Trimeric autotransporter adhesin YadA-like head" evidence="12">
    <location>
        <begin position="141"/>
        <end position="165"/>
    </location>
</feature>
<comment type="similarity">
    <text evidence="3">Belongs to the autotransporter-2 (AT-2) (TC 1.B.40) family.</text>
</comment>
<feature type="domain" description="Trimeric autotransporter adhesin YadA-like head" evidence="12">
    <location>
        <begin position="183"/>
        <end position="208"/>
    </location>
</feature>
<dbReference type="Proteomes" id="UP000254716">
    <property type="component" value="Unassembled WGS sequence"/>
</dbReference>
<feature type="domain" description="Trimeric autotransporter adhesin YadA-like stalk" evidence="13">
    <location>
        <begin position="339"/>
        <end position="381"/>
    </location>
</feature>
<feature type="domain" description="Trimeric autotransporter adhesin YadA-like head" evidence="12">
    <location>
        <begin position="1253"/>
        <end position="1279"/>
    </location>
</feature>
<feature type="domain" description="Trimeric autotransporter adhesin YadA-like stalk" evidence="13">
    <location>
        <begin position="431"/>
        <end position="460"/>
    </location>
</feature>
<feature type="domain" description="Trimeric autotransporter adhesin YadA-like head" evidence="12">
    <location>
        <begin position="239"/>
        <end position="265"/>
    </location>
</feature>
<dbReference type="EMBL" id="UGCV01000008">
    <property type="protein sequence ID" value="STJ15195.1"/>
    <property type="molecule type" value="Genomic_DNA"/>
</dbReference>
<feature type="domain" description="Trimeric autotransporter adhesin YadA-like head" evidence="12">
    <location>
        <begin position="211"/>
        <end position="235"/>
    </location>
</feature>
<dbReference type="Gene3D" id="4.10.80.270">
    <property type="match status" value="10"/>
</dbReference>
<keyword evidence="5" id="KW-1134">Transmembrane beta strand</keyword>
<keyword evidence="9" id="KW-0472">Membrane</keyword>
<evidence type="ECO:0000256" key="4">
    <source>
        <dbReference type="ARBA" id="ARBA00022448"/>
    </source>
</evidence>
<feature type="domain" description="Trimeric autotransporter adhesin YadA-like stalk" evidence="13">
    <location>
        <begin position="713"/>
        <end position="756"/>
    </location>
</feature>
<evidence type="ECO:0000313" key="16">
    <source>
        <dbReference type="EMBL" id="STJ15195.1"/>
    </source>
</evidence>
<feature type="domain" description="Trimeric autotransporter adhesin YadA-like stalk" evidence="13">
    <location>
        <begin position="557"/>
        <end position="600"/>
    </location>
</feature>
<proteinExistence type="inferred from homology"/>
<keyword evidence="7" id="KW-0732">Signal</keyword>
<evidence type="ECO:0000256" key="8">
    <source>
        <dbReference type="ARBA" id="ARBA00022927"/>
    </source>
</evidence>
<dbReference type="SUPFAM" id="SSF54523">
    <property type="entry name" value="Pili subunits"/>
    <property type="match status" value="1"/>
</dbReference>
<dbReference type="Gene3D" id="3.30.1300.30">
    <property type="entry name" value="GSPII I/J protein-like"/>
    <property type="match status" value="1"/>
</dbReference>
<dbReference type="Gene3D" id="2.60.40.4050">
    <property type="match status" value="2"/>
</dbReference>
<evidence type="ECO:0000313" key="18">
    <source>
        <dbReference type="Proteomes" id="UP000254716"/>
    </source>
</evidence>
<reference evidence="17 18" key="1">
    <citation type="submission" date="2018-06" db="EMBL/GenBank/DDBJ databases">
        <authorList>
            <consortium name="Pathogen Informatics"/>
            <person name="Doyle S."/>
        </authorList>
    </citation>
    <scope>NUCLEOTIDE SEQUENCE [LARGE SCALE GENOMIC DNA]</scope>
    <source>
        <strain evidence="15 17">NCTC10767</strain>
        <strain evidence="16 18">NCTC9081</strain>
    </source>
</reference>
<evidence type="ECO:0000256" key="7">
    <source>
        <dbReference type="ARBA" id="ARBA00022729"/>
    </source>
</evidence>
<feature type="domain" description="Trimeric autotransporter adhesin YadA-like C-terminal membrane anchor" evidence="11">
    <location>
        <begin position="1696"/>
        <end position="1756"/>
    </location>
</feature>
<feature type="domain" description="Trimeric autotransporter adhesin YadA-like stalk" evidence="13">
    <location>
        <begin position="479"/>
        <end position="522"/>
    </location>
</feature>
<dbReference type="CDD" id="cd12820">
    <property type="entry name" value="LbR_YadA-like"/>
    <property type="match status" value="2"/>
</dbReference>
<evidence type="ECO:0000256" key="5">
    <source>
        <dbReference type="ARBA" id="ARBA00022452"/>
    </source>
</evidence>
<name>A0A376VV16_ECOLX</name>
<evidence type="ECO:0000256" key="3">
    <source>
        <dbReference type="ARBA" id="ARBA00005848"/>
    </source>
</evidence>
<evidence type="ECO:0000259" key="11">
    <source>
        <dbReference type="Pfam" id="PF03895"/>
    </source>
</evidence>
<dbReference type="Pfam" id="PF03895">
    <property type="entry name" value="YadA_anchor"/>
    <property type="match status" value="1"/>
</dbReference>
<keyword evidence="8" id="KW-0653">Protein transport</keyword>
<evidence type="ECO:0000313" key="15">
    <source>
        <dbReference type="EMBL" id="STC76729.1"/>
    </source>
</evidence>